<accession>A0AAN7B193</accession>
<evidence type="ECO:0000313" key="2">
    <source>
        <dbReference type="EMBL" id="KAK4208986.1"/>
    </source>
</evidence>
<feature type="compositionally biased region" description="Low complexity" evidence="1">
    <location>
        <begin position="151"/>
        <end position="166"/>
    </location>
</feature>
<dbReference type="Proteomes" id="UP001301769">
    <property type="component" value="Unassembled WGS sequence"/>
</dbReference>
<feature type="compositionally biased region" description="Low complexity" evidence="1">
    <location>
        <begin position="183"/>
        <end position="206"/>
    </location>
</feature>
<feature type="compositionally biased region" description="Polar residues" evidence="1">
    <location>
        <begin position="171"/>
        <end position="180"/>
    </location>
</feature>
<protein>
    <submittedName>
        <fullName evidence="2">Uncharacterized protein</fullName>
    </submittedName>
</protein>
<proteinExistence type="predicted"/>
<comment type="caution">
    <text evidence="2">The sequence shown here is derived from an EMBL/GenBank/DDBJ whole genome shotgun (WGS) entry which is preliminary data.</text>
</comment>
<reference evidence="2" key="2">
    <citation type="submission" date="2023-05" db="EMBL/GenBank/DDBJ databases">
        <authorList>
            <consortium name="Lawrence Berkeley National Laboratory"/>
            <person name="Steindorff A."/>
            <person name="Hensen N."/>
            <person name="Bonometti L."/>
            <person name="Westerberg I."/>
            <person name="Brannstrom I.O."/>
            <person name="Guillou S."/>
            <person name="Cros-Aarteil S."/>
            <person name="Calhoun S."/>
            <person name="Haridas S."/>
            <person name="Kuo A."/>
            <person name="Mondo S."/>
            <person name="Pangilinan J."/>
            <person name="Riley R."/>
            <person name="Labutti K."/>
            <person name="Andreopoulos B."/>
            <person name="Lipzen A."/>
            <person name="Chen C."/>
            <person name="Yanf M."/>
            <person name="Daum C."/>
            <person name="Ng V."/>
            <person name="Clum A."/>
            <person name="Ohm R."/>
            <person name="Martin F."/>
            <person name="Silar P."/>
            <person name="Natvig D."/>
            <person name="Lalanne C."/>
            <person name="Gautier V."/>
            <person name="Ament-Velasquez S.L."/>
            <person name="Kruys A."/>
            <person name="Hutchinson M.I."/>
            <person name="Powell A.J."/>
            <person name="Barry K."/>
            <person name="Miller A.N."/>
            <person name="Grigoriev I.V."/>
            <person name="Debuchy R."/>
            <person name="Gladieux P."/>
            <person name="Thoren M.H."/>
            <person name="Johannesson H."/>
        </authorList>
    </citation>
    <scope>NUCLEOTIDE SEQUENCE</scope>
    <source>
        <strain evidence="2">PSN293</strain>
    </source>
</reference>
<gene>
    <name evidence="2" type="ORF">QBC37DRAFT_404750</name>
</gene>
<keyword evidence="3" id="KW-1185">Reference proteome</keyword>
<organism evidence="2 3">
    <name type="scientific">Rhypophila decipiens</name>
    <dbReference type="NCBI Taxonomy" id="261697"/>
    <lineage>
        <taxon>Eukaryota</taxon>
        <taxon>Fungi</taxon>
        <taxon>Dikarya</taxon>
        <taxon>Ascomycota</taxon>
        <taxon>Pezizomycotina</taxon>
        <taxon>Sordariomycetes</taxon>
        <taxon>Sordariomycetidae</taxon>
        <taxon>Sordariales</taxon>
        <taxon>Naviculisporaceae</taxon>
        <taxon>Rhypophila</taxon>
    </lineage>
</organism>
<dbReference type="AlphaFoldDB" id="A0AAN7B193"/>
<sequence>MLGSAACTALKADGRCSSKTSWIRKAGQKIAHRFRHFRTSLSAKPAKTCGTGSCIPTAEAPTSPPTTSPPTTSTTTIAAAAAQSATFGQGKYLYEGGNLVFLESLDGWDSVENDQCAPPEVEDWFQLQVEFPEWDASEVEVEDVVELDTMSTASESESESAESAIAYDNSAWESWTPSDSETTDATSVTTASAAAAAANATTTTTSQPPDAEHEVDPEADPSCQWSADPRLKVLRGMRIPSKVGQEILGSGLQMTKDCFWDTAKKHWPRFLRESKIQEGSHLVKLGYEEMLSYCCKWLRDEQWEAACGDLHKRRMTCSLFFKIGKARNVMCHPEFETLSNAESLDAHLWNMRQAARLLGDDERAEAIQKLKDYMLGEVESIRARFKCLDGLISLPFADCRGEAVYCRDETVERDCSEDDDEDWDEETRELLHVHDEMLAGVIRPFLWGTGEDGEDGWGELGYMFRIGMYYSQRKDAGDDCKKLNEACCKETDW</sequence>
<feature type="region of interest" description="Disordered" evidence="1">
    <location>
        <begin position="149"/>
        <end position="225"/>
    </location>
</feature>
<name>A0AAN7B193_9PEZI</name>
<evidence type="ECO:0000256" key="1">
    <source>
        <dbReference type="SAM" id="MobiDB-lite"/>
    </source>
</evidence>
<feature type="region of interest" description="Disordered" evidence="1">
    <location>
        <begin position="54"/>
        <end position="73"/>
    </location>
</feature>
<dbReference type="EMBL" id="MU858220">
    <property type="protein sequence ID" value="KAK4208986.1"/>
    <property type="molecule type" value="Genomic_DNA"/>
</dbReference>
<evidence type="ECO:0000313" key="3">
    <source>
        <dbReference type="Proteomes" id="UP001301769"/>
    </source>
</evidence>
<reference evidence="2" key="1">
    <citation type="journal article" date="2023" name="Mol. Phylogenet. Evol.">
        <title>Genome-scale phylogeny and comparative genomics of the fungal order Sordariales.</title>
        <authorList>
            <person name="Hensen N."/>
            <person name="Bonometti L."/>
            <person name="Westerberg I."/>
            <person name="Brannstrom I.O."/>
            <person name="Guillou S."/>
            <person name="Cros-Aarteil S."/>
            <person name="Calhoun S."/>
            <person name="Haridas S."/>
            <person name="Kuo A."/>
            <person name="Mondo S."/>
            <person name="Pangilinan J."/>
            <person name="Riley R."/>
            <person name="LaButti K."/>
            <person name="Andreopoulos B."/>
            <person name="Lipzen A."/>
            <person name="Chen C."/>
            <person name="Yan M."/>
            <person name="Daum C."/>
            <person name="Ng V."/>
            <person name="Clum A."/>
            <person name="Steindorff A."/>
            <person name="Ohm R.A."/>
            <person name="Martin F."/>
            <person name="Silar P."/>
            <person name="Natvig D.O."/>
            <person name="Lalanne C."/>
            <person name="Gautier V."/>
            <person name="Ament-Velasquez S.L."/>
            <person name="Kruys A."/>
            <person name="Hutchinson M.I."/>
            <person name="Powell A.J."/>
            <person name="Barry K."/>
            <person name="Miller A.N."/>
            <person name="Grigoriev I.V."/>
            <person name="Debuchy R."/>
            <person name="Gladieux P."/>
            <person name="Hiltunen Thoren M."/>
            <person name="Johannesson H."/>
        </authorList>
    </citation>
    <scope>NUCLEOTIDE SEQUENCE</scope>
    <source>
        <strain evidence="2">PSN293</strain>
    </source>
</reference>